<accession>A0ABP9KH97</accession>
<protein>
    <recommendedName>
        <fullName evidence="4">Resolvase/invertase-type recombinase catalytic domain-containing protein</fullName>
    </recommendedName>
</protein>
<feature type="coiled-coil region" evidence="3">
    <location>
        <begin position="410"/>
        <end position="477"/>
    </location>
</feature>
<keyword evidence="1" id="KW-0238">DNA-binding</keyword>
<dbReference type="RefSeq" id="WP_345668663.1">
    <property type="nucleotide sequence ID" value="NZ_BAABKC010000044.1"/>
</dbReference>
<feature type="domain" description="Resolvase/invertase-type recombinase catalytic" evidence="4">
    <location>
        <begin position="19"/>
        <end position="163"/>
    </location>
</feature>
<gene>
    <name evidence="5" type="ORF">GCM10023336_28860</name>
</gene>
<keyword evidence="6" id="KW-1185">Reference proteome</keyword>
<evidence type="ECO:0000313" key="6">
    <source>
        <dbReference type="Proteomes" id="UP001500124"/>
    </source>
</evidence>
<organism evidence="5 6">
    <name type="scientific">Streptomyces similanensis</name>
    <dbReference type="NCBI Taxonomy" id="1274988"/>
    <lineage>
        <taxon>Bacteria</taxon>
        <taxon>Bacillati</taxon>
        <taxon>Actinomycetota</taxon>
        <taxon>Actinomycetes</taxon>
        <taxon>Kitasatosporales</taxon>
        <taxon>Streptomycetaceae</taxon>
        <taxon>Streptomyces</taxon>
    </lineage>
</organism>
<dbReference type="PANTHER" id="PTHR30461">
    <property type="entry name" value="DNA-INVERTASE FROM LAMBDOID PROPHAGE"/>
    <property type="match status" value="1"/>
</dbReference>
<keyword evidence="3" id="KW-0175">Coiled coil</keyword>
<dbReference type="Proteomes" id="UP001500124">
    <property type="component" value="Unassembled WGS sequence"/>
</dbReference>
<sequence>MTRLQHPPKGSRLGPTREPFVAYIRVSTYYEEKISPDIQRAAINAWADRNNARIVEWVEDLDVSGRKMKRKIADALKMVEDRTGRGIAVWRYSRFGRSRHGNAVNLARLEALGGRLASATEAADTRTAFGKLQMGMAFKFAEYESDRIGEQWAETREHRRVAGLPATGGQRWGYIWHRRHLDEDEGTIHREWYEPDDTGRVVTTLHERVAEGESMGSVTQWLGRNGHMGTKGKPWLQSGLTRYMDSGFAAGWIRYHPDDCDCPPKDPDSTASRGEKCPNRLWVPGAHDPIVPEDVWSAYKEKREQARNTPSGNRRPAYRLSGNMRCGRCGGTASAAGGATYGAGKQLIVKPGYQFRCSRMKDNRTCDGVYILRSVAEAAVRERLAEWDAMIEAEAATIPQQRAEPTATPRQRIADTRARLRANLADLQQQLDRQTDLLTRGVIPEDSYARERDRLTADQAKATAALAEADARTDEEEAQPADYQPIIRSLLDRWDTTPVETCRAMLREVLRGVWAYPKETAPDGTVTPAYAVPVAVWEAEPTLLGPRADT</sequence>
<dbReference type="SUPFAM" id="SSF53041">
    <property type="entry name" value="Resolvase-like"/>
    <property type="match status" value="1"/>
</dbReference>
<dbReference type="Pfam" id="PF13408">
    <property type="entry name" value="Zn_ribbon_recom"/>
    <property type="match status" value="1"/>
</dbReference>
<dbReference type="InterPro" id="IPR036162">
    <property type="entry name" value="Resolvase-like_N_sf"/>
</dbReference>
<evidence type="ECO:0000259" key="4">
    <source>
        <dbReference type="PROSITE" id="PS51736"/>
    </source>
</evidence>
<dbReference type="CDD" id="cd00338">
    <property type="entry name" value="Ser_Recombinase"/>
    <property type="match status" value="1"/>
</dbReference>
<reference evidence="6" key="1">
    <citation type="journal article" date="2019" name="Int. J. Syst. Evol. Microbiol.">
        <title>The Global Catalogue of Microorganisms (GCM) 10K type strain sequencing project: providing services to taxonomists for standard genome sequencing and annotation.</title>
        <authorList>
            <consortium name="The Broad Institute Genomics Platform"/>
            <consortium name="The Broad Institute Genome Sequencing Center for Infectious Disease"/>
            <person name="Wu L."/>
            <person name="Ma J."/>
        </authorList>
    </citation>
    <scope>NUCLEOTIDE SEQUENCE [LARGE SCALE GENOMIC DNA]</scope>
    <source>
        <strain evidence="6">JCM 18410</strain>
    </source>
</reference>
<dbReference type="PANTHER" id="PTHR30461:SF2">
    <property type="entry name" value="SERINE RECOMBINASE PINE-RELATED"/>
    <property type="match status" value="1"/>
</dbReference>
<dbReference type="Gene3D" id="3.90.1750.20">
    <property type="entry name" value="Putative Large Serine Recombinase, Chain B, Domain 2"/>
    <property type="match status" value="1"/>
</dbReference>
<evidence type="ECO:0000256" key="1">
    <source>
        <dbReference type="ARBA" id="ARBA00023125"/>
    </source>
</evidence>
<evidence type="ECO:0000256" key="3">
    <source>
        <dbReference type="SAM" id="Coils"/>
    </source>
</evidence>
<dbReference type="Pfam" id="PF07508">
    <property type="entry name" value="Recombinase"/>
    <property type="match status" value="1"/>
</dbReference>
<dbReference type="SMART" id="SM00857">
    <property type="entry name" value="Resolvase"/>
    <property type="match status" value="1"/>
</dbReference>
<dbReference type="Pfam" id="PF00239">
    <property type="entry name" value="Resolvase"/>
    <property type="match status" value="1"/>
</dbReference>
<dbReference type="PROSITE" id="PS51736">
    <property type="entry name" value="RECOMBINASES_3"/>
    <property type="match status" value="1"/>
</dbReference>
<dbReference type="InterPro" id="IPR050639">
    <property type="entry name" value="SSR_resolvase"/>
</dbReference>
<comment type="caution">
    <text evidence="5">The sequence shown here is derived from an EMBL/GenBank/DDBJ whole genome shotgun (WGS) entry which is preliminary data.</text>
</comment>
<dbReference type="InterPro" id="IPR025827">
    <property type="entry name" value="Zn_ribbon_recom_dom"/>
</dbReference>
<evidence type="ECO:0000256" key="2">
    <source>
        <dbReference type="ARBA" id="ARBA00023172"/>
    </source>
</evidence>
<dbReference type="Gene3D" id="3.40.50.1390">
    <property type="entry name" value="Resolvase, N-terminal catalytic domain"/>
    <property type="match status" value="1"/>
</dbReference>
<dbReference type="InterPro" id="IPR038109">
    <property type="entry name" value="DNA_bind_recomb_sf"/>
</dbReference>
<evidence type="ECO:0000313" key="5">
    <source>
        <dbReference type="EMBL" id="GAA5056287.1"/>
    </source>
</evidence>
<dbReference type="InterPro" id="IPR006119">
    <property type="entry name" value="Resolv_N"/>
</dbReference>
<keyword evidence="2" id="KW-0233">DNA recombination</keyword>
<dbReference type="InterPro" id="IPR011109">
    <property type="entry name" value="DNA_bind_recombinase_dom"/>
</dbReference>
<dbReference type="EMBL" id="BAABKC010000044">
    <property type="protein sequence ID" value="GAA5056287.1"/>
    <property type="molecule type" value="Genomic_DNA"/>
</dbReference>
<name>A0ABP9KH97_9ACTN</name>
<proteinExistence type="predicted"/>